<dbReference type="EMBL" id="UINC01191630">
    <property type="protein sequence ID" value="SVE06368.1"/>
    <property type="molecule type" value="Genomic_DNA"/>
</dbReference>
<protein>
    <submittedName>
        <fullName evidence="1">Uncharacterized protein</fullName>
    </submittedName>
</protein>
<reference evidence="1" key="1">
    <citation type="submission" date="2018-05" db="EMBL/GenBank/DDBJ databases">
        <authorList>
            <person name="Lanie J.A."/>
            <person name="Ng W.-L."/>
            <person name="Kazmierczak K.M."/>
            <person name="Andrzejewski T.M."/>
            <person name="Davidsen T.M."/>
            <person name="Wayne K.J."/>
            <person name="Tettelin H."/>
            <person name="Glass J.I."/>
            <person name="Rusch D."/>
            <person name="Podicherti R."/>
            <person name="Tsui H.-C.T."/>
            <person name="Winkler M.E."/>
        </authorList>
    </citation>
    <scope>NUCLEOTIDE SEQUENCE</scope>
</reference>
<name>A0A383AGZ8_9ZZZZ</name>
<dbReference type="AlphaFoldDB" id="A0A383AGZ8"/>
<accession>A0A383AGZ8</accession>
<proteinExistence type="predicted"/>
<evidence type="ECO:0000313" key="1">
    <source>
        <dbReference type="EMBL" id="SVE06368.1"/>
    </source>
</evidence>
<sequence>MKTSTEKFNKEYIEIVKVLDKDFSDMKSGERMLISSPKSIANYIKKIPYGNQSNLKKMRLSLAEESNADTTCPLTTGIFLRIAIESSLELANGEKPKLPFWRLINQKSPMVKKLPISQSYIAALRDSEGLKD</sequence>
<organism evidence="1">
    <name type="scientific">marine metagenome</name>
    <dbReference type="NCBI Taxonomy" id="408172"/>
    <lineage>
        <taxon>unclassified sequences</taxon>
        <taxon>metagenomes</taxon>
        <taxon>ecological metagenomes</taxon>
    </lineage>
</organism>
<gene>
    <name evidence="1" type="ORF">METZ01_LOCUS459222</name>
</gene>